<reference evidence="1" key="1">
    <citation type="journal article" date="2018" name="Science">
        <title>Natural noncanonical protein splicing yields products with diverse ?-amino acid residues.</title>
        <authorList>
            <person name="Morinaka B.I."/>
            <person name="Lakis E."/>
            <person name="Verest M."/>
            <person name="Helf M.J."/>
            <person name="Scalvenzi T."/>
            <person name="Vagstad A.L."/>
            <person name="Sims J."/>
            <person name="Sunagawa S."/>
            <person name="Gugger M."/>
            <person name="Piel J."/>
        </authorList>
    </citation>
    <scope>NUCLEOTIDE SEQUENCE</scope>
    <source>
        <strain evidence="1">PCC 9201</strain>
    </source>
</reference>
<sequence>MFESYTVISMAVTLNLLDKDYLTFVLQKVSKIIRGHVLISILS</sequence>
<dbReference type="AlphaFoldDB" id="A0A2P0ZGP1"/>
<accession>A0A2P0ZGP1</accession>
<dbReference type="EMBL" id="MG373777">
    <property type="protein sequence ID" value="AVH79631.1"/>
    <property type="molecule type" value="Genomic_DNA"/>
</dbReference>
<organism evidence="1">
    <name type="scientific">Nostoc sp. PCC 9201</name>
    <dbReference type="NCBI Taxonomy" id="2099382"/>
    <lineage>
        <taxon>Bacteria</taxon>
        <taxon>Bacillati</taxon>
        <taxon>Cyanobacteriota</taxon>
        <taxon>Cyanophyceae</taxon>
        <taxon>Nostocales</taxon>
        <taxon>Nostocaceae</taxon>
        <taxon>Nostoc</taxon>
    </lineage>
</organism>
<protein>
    <submittedName>
        <fullName evidence="1">Uncharacterized protein</fullName>
    </submittedName>
</protein>
<evidence type="ECO:0000313" key="1">
    <source>
        <dbReference type="EMBL" id="AVH79631.1"/>
    </source>
</evidence>
<name>A0A2P0ZGP1_9NOSO</name>
<proteinExistence type="predicted"/>